<dbReference type="RefSeq" id="WP_208816212.1">
    <property type="nucleotide sequence ID" value="NZ_WVUH01000278.1"/>
</dbReference>
<dbReference type="Gene3D" id="3.40.50.970">
    <property type="match status" value="2"/>
</dbReference>
<evidence type="ECO:0000256" key="1">
    <source>
        <dbReference type="ARBA" id="ARBA00007812"/>
    </source>
</evidence>
<dbReference type="NCBIfam" id="NF005485">
    <property type="entry name" value="PRK07092.1"/>
    <property type="match status" value="1"/>
</dbReference>
<evidence type="ECO:0000256" key="3">
    <source>
        <dbReference type="RuleBase" id="RU362132"/>
    </source>
</evidence>
<dbReference type="CDD" id="cd02002">
    <property type="entry name" value="TPP_BFDC"/>
    <property type="match status" value="1"/>
</dbReference>
<comment type="similarity">
    <text evidence="1 3">Belongs to the TPP enzyme family.</text>
</comment>
<organism evidence="8 9">
    <name type="scientific">Micromonospora echinofusca</name>
    <dbReference type="NCBI Taxonomy" id="47858"/>
    <lineage>
        <taxon>Bacteria</taxon>
        <taxon>Bacillati</taxon>
        <taxon>Actinomycetota</taxon>
        <taxon>Actinomycetes</taxon>
        <taxon>Micromonosporales</taxon>
        <taxon>Micromonosporaceae</taxon>
        <taxon>Micromonospora</taxon>
    </lineage>
</organism>
<dbReference type="CDD" id="cd07035">
    <property type="entry name" value="TPP_PYR_POX_like"/>
    <property type="match status" value="1"/>
</dbReference>
<dbReference type="PANTHER" id="PTHR18968">
    <property type="entry name" value="THIAMINE PYROPHOSPHATE ENZYMES"/>
    <property type="match status" value="1"/>
</dbReference>
<dbReference type="InterPro" id="IPR029061">
    <property type="entry name" value="THDP-binding"/>
</dbReference>
<dbReference type="Pfam" id="PF00205">
    <property type="entry name" value="TPP_enzyme_M"/>
    <property type="match status" value="1"/>
</dbReference>
<evidence type="ECO:0000313" key="9">
    <source>
        <dbReference type="Proteomes" id="UP000823521"/>
    </source>
</evidence>
<dbReference type="GO" id="GO:0050695">
    <property type="term" value="F:benzoylformate decarboxylase activity"/>
    <property type="evidence" value="ECO:0007669"/>
    <property type="project" value="UniProtKB-EC"/>
</dbReference>
<reference evidence="8 9" key="1">
    <citation type="submission" date="2019-12" db="EMBL/GenBank/DDBJ databases">
        <title>Whole genome sequencing of endophytic Actinobacterium Micromonospora sp. MPMI6T.</title>
        <authorList>
            <person name="Evv R."/>
            <person name="Podile A.R."/>
        </authorList>
    </citation>
    <scope>NUCLEOTIDE SEQUENCE [LARGE SCALE GENOMIC DNA]</scope>
    <source>
        <strain evidence="8 9">MPMI6</strain>
    </source>
</reference>
<protein>
    <submittedName>
        <fullName evidence="8">Benzoylformate decarboxylase</fullName>
        <ecNumber evidence="8">4.1.1.7</ecNumber>
    </submittedName>
</protein>
<dbReference type="InterPro" id="IPR011766">
    <property type="entry name" value="TPP_enzyme_TPP-bd"/>
</dbReference>
<evidence type="ECO:0000256" key="2">
    <source>
        <dbReference type="ARBA" id="ARBA00023052"/>
    </source>
</evidence>
<dbReference type="SUPFAM" id="SSF52518">
    <property type="entry name" value="Thiamin diphosphate-binding fold (THDP-binding)"/>
    <property type="match status" value="2"/>
</dbReference>
<dbReference type="InterPro" id="IPR029035">
    <property type="entry name" value="DHS-like_NAD/FAD-binding_dom"/>
</dbReference>
<evidence type="ECO:0000259" key="6">
    <source>
        <dbReference type="Pfam" id="PF02775"/>
    </source>
</evidence>
<keyword evidence="9" id="KW-1185">Reference proteome</keyword>
<dbReference type="Pfam" id="PF02775">
    <property type="entry name" value="TPP_enzyme_C"/>
    <property type="match status" value="1"/>
</dbReference>
<feature type="compositionally biased region" description="Pro residues" evidence="4">
    <location>
        <begin position="329"/>
        <end position="341"/>
    </location>
</feature>
<gene>
    <name evidence="8" type="ORF">GSF22_25075</name>
</gene>
<dbReference type="InterPro" id="IPR045229">
    <property type="entry name" value="TPP_enz"/>
</dbReference>
<dbReference type="Proteomes" id="UP000823521">
    <property type="component" value="Unassembled WGS sequence"/>
</dbReference>
<feature type="region of interest" description="Disordered" evidence="4">
    <location>
        <begin position="326"/>
        <end position="350"/>
    </location>
</feature>
<dbReference type="PANTHER" id="PTHR18968:SF133">
    <property type="entry name" value="BENZOYLFORMATE DECARBOXYLASE"/>
    <property type="match status" value="1"/>
</dbReference>
<feature type="domain" description="Thiamine pyrophosphate enzyme TPP-binding" evidence="6">
    <location>
        <begin position="384"/>
        <end position="524"/>
    </location>
</feature>
<feature type="domain" description="Thiamine pyrophosphate enzyme N-terminal TPP-binding" evidence="7">
    <location>
        <begin position="3"/>
        <end position="103"/>
    </location>
</feature>
<evidence type="ECO:0000256" key="4">
    <source>
        <dbReference type="SAM" id="MobiDB-lite"/>
    </source>
</evidence>
<evidence type="ECO:0000259" key="7">
    <source>
        <dbReference type="Pfam" id="PF02776"/>
    </source>
</evidence>
<keyword evidence="8" id="KW-0456">Lyase</keyword>
<dbReference type="SUPFAM" id="SSF52467">
    <property type="entry name" value="DHS-like NAD/FAD-binding domain"/>
    <property type="match status" value="1"/>
</dbReference>
<accession>A0ABS3VXH7</accession>
<sequence length="534" mass="56033">MATVRDTTYDLLRTLGLTTVFGNPGSTEQPFLTGFPADFRYVLALQEASAVAMADGYAQATGRPAHVNLHTAPGTGNGMGNLVTAWHNRTPLIVTAGQQSREMLLLEPRLASPRATELPQPYVKWSHEPVRAQDIPAALMRAYATAVQPPAGPVFLSLPLDDWQQPADGPAVVRGVSTRVAPDPERLGRFAAILAGSRRPVLVLGAAVDRGGAWPEAVALAERLRAPAWSAPASERAGFPEDHPLFQGVLPYAIAPLAERLRGYDVVLVVGGPVFRYYPHVPGEHLPSGTRLLHVTDDPAEAARAPVGDSLLGDAGLTLAALAELVPPADRPPPETRPTPGKPEEPAVGEPLTPDALFAALARVRPADSVLVQESPSNLAALRRQLPTTRPASYFTMASGGLGYGLPAAVGIALAERDTGRHRPVIAVIGDGSFHYSVQALWTAAQLRLPLLVVVPANQQYAILKSFAEFKQTPGVPGLDLPGLDLVTVARGYGATAHPVGTVAQLVEAVPAALAGDGPTVLAVPVSTAVPPLL</sequence>
<dbReference type="EC" id="4.1.1.7" evidence="8"/>
<dbReference type="EMBL" id="WVUH01000278">
    <property type="protein sequence ID" value="MBO4209241.1"/>
    <property type="molecule type" value="Genomic_DNA"/>
</dbReference>
<dbReference type="InterPro" id="IPR012000">
    <property type="entry name" value="Thiamin_PyroP_enz_cen_dom"/>
</dbReference>
<dbReference type="InterPro" id="IPR012001">
    <property type="entry name" value="Thiamin_PyroP_enz_TPP-bd_dom"/>
</dbReference>
<feature type="domain" description="Thiamine pyrophosphate enzyme central" evidence="5">
    <location>
        <begin position="189"/>
        <end position="322"/>
    </location>
</feature>
<comment type="caution">
    <text evidence="8">The sequence shown here is derived from an EMBL/GenBank/DDBJ whole genome shotgun (WGS) entry which is preliminary data.</text>
</comment>
<proteinExistence type="inferred from homology"/>
<dbReference type="Gene3D" id="3.40.50.1220">
    <property type="entry name" value="TPP-binding domain"/>
    <property type="match status" value="1"/>
</dbReference>
<evidence type="ECO:0000313" key="8">
    <source>
        <dbReference type="EMBL" id="MBO4209241.1"/>
    </source>
</evidence>
<dbReference type="Pfam" id="PF02776">
    <property type="entry name" value="TPP_enzyme_N"/>
    <property type="match status" value="1"/>
</dbReference>
<name>A0ABS3VXH7_MICEH</name>
<keyword evidence="2 3" id="KW-0786">Thiamine pyrophosphate</keyword>
<evidence type="ECO:0000259" key="5">
    <source>
        <dbReference type="Pfam" id="PF00205"/>
    </source>
</evidence>